<dbReference type="GeneID" id="63854749"/>
<protein>
    <recommendedName>
        <fullName evidence="1">C2H2-type domain-containing protein</fullName>
    </recommendedName>
</protein>
<dbReference type="OrthoDB" id="416217at2759"/>
<dbReference type="AlphaFoldDB" id="A0A9P4GRJ2"/>
<dbReference type="RefSeq" id="XP_040792629.1">
    <property type="nucleotide sequence ID" value="XM_040937499.1"/>
</dbReference>
<dbReference type="Proteomes" id="UP000800039">
    <property type="component" value="Unassembled WGS sequence"/>
</dbReference>
<gene>
    <name evidence="2" type="ORF">K460DRAFT_411842</name>
</gene>
<keyword evidence="3" id="KW-1185">Reference proteome</keyword>
<comment type="caution">
    <text evidence="2">The sequence shown here is derived from an EMBL/GenBank/DDBJ whole genome shotgun (WGS) entry which is preliminary data.</text>
</comment>
<dbReference type="GO" id="GO:0000981">
    <property type="term" value="F:DNA-binding transcription factor activity, RNA polymerase II-specific"/>
    <property type="evidence" value="ECO:0007669"/>
    <property type="project" value="TreeGrafter"/>
</dbReference>
<sequence>MMPPYKLGASGFLSYNAQFRVLICHECQYAIQKSALESHLLRHKIYRAERQRLLESIANLELLEPQDVPLPDPTYPPIHGLPVTNGYCCTIDGCGNLCASEKRMKRHWSENHGEINHGRAEDHVREVKIQTLFRGTKLRYFEVNVSSAVSLAITNGEDDDIDDETYYQERYHEGIHGTYTAVSPYMRTAPTVALMPPTIDVNLETLTYFHHFTTATSPRLPIFRSINSTARYWQRDFASLALRRRWLICGLLALSAYHMAIFEENPAVRRAHCERGATFRVEFSVGWRNMIECDVEIMEEDEKNIGQPVDCLLHLAHQATNGTIPQLPTSNSFQLQLFITTIQNFDMPGSTFRITNDQSNDSDTISIIAQATEVLKTPNLSETRSFSTASTGRKILSVLLNRLHTLPFLMTEAFGRPKVEDLADVLDTVSAVAALIECCEISFASDVEPATNHDTDLARAATLEAAWHGMTRWLTKISPHFHDMISRNHPSALTMVAHWALLVDWAERCGHWFLSGAADSIMKEVRGQLRREDEAVRNLVDGLLS</sequence>
<accession>A0A9P4GRJ2</accession>
<feature type="domain" description="C2H2-type" evidence="1">
    <location>
        <begin position="87"/>
        <end position="112"/>
    </location>
</feature>
<evidence type="ECO:0000313" key="2">
    <source>
        <dbReference type="EMBL" id="KAF1850066.1"/>
    </source>
</evidence>
<dbReference type="SMART" id="SM00355">
    <property type="entry name" value="ZnF_C2H2"/>
    <property type="match status" value="2"/>
</dbReference>
<evidence type="ECO:0000313" key="3">
    <source>
        <dbReference type="Proteomes" id="UP000800039"/>
    </source>
</evidence>
<dbReference type="Pfam" id="PF12013">
    <property type="entry name" value="OrsD"/>
    <property type="match status" value="1"/>
</dbReference>
<dbReference type="EMBL" id="ML976614">
    <property type="protein sequence ID" value="KAF1850066.1"/>
    <property type="molecule type" value="Genomic_DNA"/>
</dbReference>
<dbReference type="InterPro" id="IPR013087">
    <property type="entry name" value="Znf_C2H2_type"/>
</dbReference>
<proteinExistence type="predicted"/>
<reference evidence="2" key="1">
    <citation type="submission" date="2020-01" db="EMBL/GenBank/DDBJ databases">
        <authorList>
            <consortium name="DOE Joint Genome Institute"/>
            <person name="Haridas S."/>
            <person name="Albert R."/>
            <person name="Binder M."/>
            <person name="Bloem J."/>
            <person name="Labutti K."/>
            <person name="Salamov A."/>
            <person name="Andreopoulos B."/>
            <person name="Baker S.E."/>
            <person name="Barry K."/>
            <person name="Bills G."/>
            <person name="Bluhm B.H."/>
            <person name="Cannon C."/>
            <person name="Castanera R."/>
            <person name="Culley D.E."/>
            <person name="Daum C."/>
            <person name="Ezra D."/>
            <person name="Gonzalez J.B."/>
            <person name="Henrissat B."/>
            <person name="Kuo A."/>
            <person name="Liang C."/>
            <person name="Lipzen A."/>
            <person name="Lutzoni F."/>
            <person name="Magnuson J."/>
            <person name="Mondo S."/>
            <person name="Nolan M."/>
            <person name="Ohm R."/>
            <person name="Pangilinan J."/>
            <person name="Park H.-J."/>
            <person name="Ramirez L."/>
            <person name="Alfaro M."/>
            <person name="Sun H."/>
            <person name="Tritt A."/>
            <person name="Yoshinaga Y."/>
            <person name="Zwiers L.-H."/>
            <person name="Turgeon B.G."/>
            <person name="Goodwin S.B."/>
            <person name="Spatafora J.W."/>
            <person name="Crous P.W."/>
            <person name="Grigoriev I.V."/>
        </authorList>
    </citation>
    <scope>NUCLEOTIDE SEQUENCE</scope>
    <source>
        <strain evidence="2">CBS 394.84</strain>
    </source>
</reference>
<dbReference type="InterPro" id="IPR022698">
    <property type="entry name" value="OrsD"/>
</dbReference>
<dbReference type="PANTHER" id="PTHR47657">
    <property type="entry name" value="STEROL REGULATORY ELEMENT-BINDING PROTEIN ECM22"/>
    <property type="match status" value="1"/>
</dbReference>
<evidence type="ECO:0000259" key="1">
    <source>
        <dbReference type="SMART" id="SM00355"/>
    </source>
</evidence>
<feature type="domain" description="C2H2-type" evidence="1">
    <location>
        <begin position="22"/>
        <end position="43"/>
    </location>
</feature>
<name>A0A9P4GRJ2_9PLEO</name>
<dbReference type="PANTHER" id="PTHR47657:SF3">
    <property type="entry name" value="ORSELLINIC ACID_F9775 BIOSYNTHESIS CLUSTER PROTEIN D-RELATED"/>
    <property type="match status" value="1"/>
</dbReference>
<dbReference type="InterPro" id="IPR052400">
    <property type="entry name" value="Zn2-C6_fungal_TF"/>
</dbReference>
<organism evidence="2 3">
    <name type="scientific">Cucurbitaria berberidis CBS 394.84</name>
    <dbReference type="NCBI Taxonomy" id="1168544"/>
    <lineage>
        <taxon>Eukaryota</taxon>
        <taxon>Fungi</taxon>
        <taxon>Dikarya</taxon>
        <taxon>Ascomycota</taxon>
        <taxon>Pezizomycotina</taxon>
        <taxon>Dothideomycetes</taxon>
        <taxon>Pleosporomycetidae</taxon>
        <taxon>Pleosporales</taxon>
        <taxon>Pleosporineae</taxon>
        <taxon>Cucurbitariaceae</taxon>
        <taxon>Cucurbitaria</taxon>
    </lineage>
</organism>